<comment type="caution">
    <text evidence="6">The sequence shown here is derived from an EMBL/GenBank/DDBJ whole genome shotgun (WGS) entry which is preliminary data.</text>
</comment>
<organism evidence="6">
    <name type="scientific">Cladocopium goreaui</name>
    <dbReference type="NCBI Taxonomy" id="2562237"/>
    <lineage>
        <taxon>Eukaryota</taxon>
        <taxon>Sar</taxon>
        <taxon>Alveolata</taxon>
        <taxon>Dinophyceae</taxon>
        <taxon>Suessiales</taxon>
        <taxon>Symbiodiniaceae</taxon>
        <taxon>Cladocopium</taxon>
    </lineage>
</organism>
<reference evidence="7" key="2">
    <citation type="submission" date="2024-04" db="EMBL/GenBank/DDBJ databases">
        <authorList>
            <person name="Chen Y."/>
            <person name="Shah S."/>
            <person name="Dougan E. K."/>
            <person name="Thang M."/>
            <person name="Chan C."/>
        </authorList>
    </citation>
    <scope>NUCLEOTIDE SEQUENCE [LARGE SCALE GENOMIC DNA]</scope>
</reference>
<dbReference type="PANTHER" id="PTHR18820">
    <property type="entry name" value="LEG1"/>
    <property type="match status" value="1"/>
</dbReference>
<gene>
    <name evidence="6" type="ORF">C1SCF055_LOCUS39378</name>
</gene>
<dbReference type="EMBL" id="CAMXCT020006368">
    <property type="protein sequence ID" value="CAL1167851.1"/>
    <property type="molecule type" value="Genomic_DNA"/>
</dbReference>
<evidence type="ECO:0000256" key="2">
    <source>
        <dbReference type="ARBA" id="ARBA00009122"/>
    </source>
</evidence>
<evidence type="ECO:0000256" key="5">
    <source>
        <dbReference type="ARBA" id="ARBA00023180"/>
    </source>
</evidence>
<keyword evidence="3" id="KW-0964">Secreted</keyword>
<keyword evidence="9" id="KW-1185">Reference proteome</keyword>
<dbReference type="Proteomes" id="UP001152797">
    <property type="component" value="Unassembled WGS sequence"/>
</dbReference>
<evidence type="ECO:0000256" key="3">
    <source>
        <dbReference type="ARBA" id="ARBA00022525"/>
    </source>
</evidence>
<dbReference type="GO" id="GO:0005615">
    <property type="term" value="C:extracellular space"/>
    <property type="evidence" value="ECO:0007669"/>
    <property type="project" value="TreeGrafter"/>
</dbReference>
<dbReference type="EMBL" id="CAMXCT010006368">
    <property type="protein sequence ID" value="CAI4014476.1"/>
    <property type="molecule type" value="Genomic_DNA"/>
</dbReference>
<protein>
    <submittedName>
        <fullName evidence="8">Protein LEG1 homolog</fullName>
    </submittedName>
</protein>
<comment type="similarity">
    <text evidence="2">Belongs to the LEG1 family.</text>
</comment>
<keyword evidence="5" id="KW-0325">Glycoprotein</keyword>
<evidence type="ECO:0000256" key="1">
    <source>
        <dbReference type="ARBA" id="ARBA00004613"/>
    </source>
</evidence>
<dbReference type="Pfam" id="PF05612">
    <property type="entry name" value="Leg1"/>
    <property type="match status" value="1"/>
</dbReference>
<sequence>MAMRSIAMARRWRPAVVMEFGLRSFLRVQRGRLPLLRCAASAAQDDRSQDIDWSSWRAGGWQLTAENFRRSPLGAYWKDVPKHPLAADDFMGRQAIFSKLMALEPISKIFGPSQIHGLPTRHFFWGYSAQLDWQWRTGRLGDANGRISSDSWFGAMNYSLCVVPLAAALDAGLVSTKEVESVDFEEAERKEFAAARAEWVRFWRSLQSRAKEPEPLTTEEHDKLRAHVWTCHMSSLHAARPLYQALLEPLPLDERRFCEGWTCFVDLLAAIRFRTDLDFLFTTGAGYLPLQLPEDISRRHALDVQDWELQRMRQSTKVAQQVGRMSSYSLSLLVSLWRRATRRLHRRERAHEIVQELGRPEVKPQLMVAWSLYAILRLLGWFVWP</sequence>
<dbReference type="PANTHER" id="PTHR18820:SF1">
    <property type="entry name" value="PROTEIN LEG1 HOMOLOG"/>
    <property type="match status" value="1"/>
</dbReference>
<accession>A0A9P1DS43</accession>
<comment type="subcellular location">
    <subcellularLocation>
        <location evidence="1">Secreted</location>
    </subcellularLocation>
</comment>
<evidence type="ECO:0000313" key="9">
    <source>
        <dbReference type="Proteomes" id="UP001152797"/>
    </source>
</evidence>
<evidence type="ECO:0000256" key="4">
    <source>
        <dbReference type="ARBA" id="ARBA00022729"/>
    </source>
</evidence>
<dbReference type="EMBL" id="CAMXCT030006368">
    <property type="protein sequence ID" value="CAL4801788.1"/>
    <property type="molecule type" value="Genomic_DNA"/>
</dbReference>
<reference evidence="6" key="1">
    <citation type="submission" date="2022-10" db="EMBL/GenBank/DDBJ databases">
        <authorList>
            <person name="Chen Y."/>
            <person name="Dougan E. K."/>
            <person name="Chan C."/>
            <person name="Rhodes N."/>
            <person name="Thang M."/>
        </authorList>
    </citation>
    <scope>NUCLEOTIDE SEQUENCE</scope>
</reference>
<name>A0A9P1DS43_9DINO</name>
<dbReference type="AlphaFoldDB" id="A0A9P1DS43"/>
<dbReference type="OrthoDB" id="17046at2759"/>
<dbReference type="InterPro" id="IPR008499">
    <property type="entry name" value="Leg1"/>
</dbReference>
<evidence type="ECO:0000313" key="8">
    <source>
        <dbReference type="EMBL" id="CAL4801788.1"/>
    </source>
</evidence>
<evidence type="ECO:0000313" key="7">
    <source>
        <dbReference type="EMBL" id="CAL1167851.1"/>
    </source>
</evidence>
<keyword evidence="4" id="KW-0732">Signal</keyword>
<proteinExistence type="inferred from homology"/>
<evidence type="ECO:0000313" key="6">
    <source>
        <dbReference type="EMBL" id="CAI4014476.1"/>
    </source>
</evidence>